<dbReference type="InterPro" id="IPR007229">
    <property type="entry name" value="Nic_PRibTrfase-Fam"/>
</dbReference>
<dbReference type="PANTHER" id="PTHR11098:SF1">
    <property type="entry name" value="NICOTINATE PHOSPHORIBOSYLTRANSFERASE"/>
    <property type="match status" value="1"/>
</dbReference>
<evidence type="ECO:0000259" key="9">
    <source>
        <dbReference type="Pfam" id="PF04095"/>
    </source>
</evidence>
<dbReference type="Pfam" id="PF17767">
    <property type="entry name" value="NAPRTase_N"/>
    <property type="match status" value="1"/>
</dbReference>
<evidence type="ECO:0000313" key="11">
    <source>
        <dbReference type="EMBL" id="TDL21416.1"/>
    </source>
</evidence>
<evidence type="ECO:0000256" key="2">
    <source>
        <dbReference type="ARBA" id="ARBA00010897"/>
    </source>
</evidence>
<evidence type="ECO:0000313" key="12">
    <source>
        <dbReference type="Proteomes" id="UP000294933"/>
    </source>
</evidence>
<dbReference type="InterPro" id="IPR041525">
    <property type="entry name" value="N/Namide_PRibTrfase"/>
</dbReference>
<comment type="PTM">
    <text evidence="8">Transiently phosphorylated on a His residue during the reaction cycle. Phosphorylation strongly increases the affinity for substrates and increases the rate of nicotinate D-ribonucleotide production. Dephosphorylation regenerates the low-affinity form of the enzyme, leading to product release.</text>
</comment>
<protein>
    <recommendedName>
        <fullName evidence="3 8">Nicotinate phosphoribosyltransferase</fullName>
        <ecNumber evidence="3 8">6.3.4.21</ecNumber>
    </recommendedName>
</protein>
<dbReference type="InterPro" id="IPR040727">
    <property type="entry name" value="NAPRTase_N"/>
</dbReference>
<evidence type="ECO:0000256" key="5">
    <source>
        <dbReference type="ARBA" id="ARBA00022598"/>
    </source>
</evidence>
<comment type="similarity">
    <text evidence="2 8">Belongs to the NAPRTase family.</text>
</comment>
<dbReference type="GO" id="GO:0005829">
    <property type="term" value="C:cytosol"/>
    <property type="evidence" value="ECO:0007669"/>
    <property type="project" value="TreeGrafter"/>
</dbReference>
<dbReference type="UniPathway" id="UPA00253">
    <property type="reaction ID" value="UER00457"/>
</dbReference>
<keyword evidence="12" id="KW-1185">Reference proteome</keyword>
<sequence length="418" mass="46838">MTIEPEELEYAVPGSLLDTDLYKLTMQQAVLQHFPDVTATYKFTHRDADVLFSKTCVDTFRESLPHFANMALTSAELSFLQTSCPFFTPSYLSYLSAFRFKPVQVSVNFIPSKNDAERGRVDIVAAGPWIETIMWEVPLMACLSETYFTMDDRDWSEDGQNQLAYNKAKTLLGADVQFSEFGTRRRRSYATQDLVVHEIVRAAKDLPGQGNFMGTSNVSLAMKYSVKPIGTIAHEWFMGVAALKGYEHANATALDLWEAVYPQGPLLALTDTFSTGVFLKEFAADPERARRWKGLRQDSGDPFVYAPRAKETYESIGIDHRDKTIIYSDSLDVDKALRLKRQCDEVGFIPSFGIGTFFTNDFRSISSGGKSKSRALNMVIKLSSVDGKPCIKISDEITKNTGDRETVNEVKALYGLPL</sequence>
<organism evidence="11 12">
    <name type="scientific">Rickenella mellea</name>
    <dbReference type="NCBI Taxonomy" id="50990"/>
    <lineage>
        <taxon>Eukaryota</taxon>
        <taxon>Fungi</taxon>
        <taxon>Dikarya</taxon>
        <taxon>Basidiomycota</taxon>
        <taxon>Agaricomycotina</taxon>
        <taxon>Agaricomycetes</taxon>
        <taxon>Hymenochaetales</taxon>
        <taxon>Rickenellaceae</taxon>
        <taxon>Rickenella</taxon>
    </lineage>
</organism>
<dbReference type="EMBL" id="ML170181">
    <property type="protein sequence ID" value="TDL21416.1"/>
    <property type="molecule type" value="Genomic_DNA"/>
</dbReference>
<keyword evidence="11" id="KW-0808">Transferase</keyword>
<evidence type="ECO:0000256" key="8">
    <source>
        <dbReference type="RuleBase" id="RU003838"/>
    </source>
</evidence>
<comment type="catalytic activity">
    <reaction evidence="7 8">
        <text>5-phospho-alpha-D-ribose 1-diphosphate + nicotinate + ATP + H2O = nicotinate beta-D-ribonucleotide + ADP + phosphate + diphosphate</text>
        <dbReference type="Rhea" id="RHEA:36163"/>
        <dbReference type="ChEBI" id="CHEBI:15377"/>
        <dbReference type="ChEBI" id="CHEBI:30616"/>
        <dbReference type="ChEBI" id="CHEBI:32544"/>
        <dbReference type="ChEBI" id="CHEBI:33019"/>
        <dbReference type="ChEBI" id="CHEBI:43474"/>
        <dbReference type="ChEBI" id="CHEBI:57502"/>
        <dbReference type="ChEBI" id="CHEBI:58017"/>
        <dbReference type="ChEBI" id="CHEBI:456216"/>
        <dbReference type="EC" id="6.3.4.21"/>
    </reaction>
</comment>
<dbReference type="InterPro" id="IPR036068">
    <property type="entry name" value="Nicotinate_pribotase-like_C"/>
</dbReference>
<dbReference type="Pfam" id="PF04095">
    <property type="entry name" value="NAPRTase"/>
    <property type="match status" value="1"/>
</dbReference>
<dbReference type="VEuPathDB" id="FungiDB:BD410DRAFT_771634"/>
<reference evidence="11 12" key="1">
    <citation type="submission" date="2018-06" db="EMBL/GenBank/DDBJ databases">
        <title>A transcriptomic atlas of mushroom development highlights an independent origin of complex multicellularity.</title>
        <authorList>
            <consortium name="DOE Joint Genome Institute"/>
            <person name="Krizsan K."/>
            <person name="Almasi E."/>
            <person name="Merenyi Z."/>
            <person name="Sahu N."/>
            <person name="Viragh M."/>
            <person name="Koszo T."/>
            <person name="Mondo S."/>
            <person name="Kiss B."/>
            <person name="Balint B."/>
            <person name="Kues U."/>
            <person name="Barry K."/>
            <person name="Hegedus J.C."/>
            <person name="Henrissat B."/>
            <person name="Johnson J."/>
            <person name="Lipzen A."/>
            <person name="Ohm R."/>
            <person name="Nagy I."/>
            <person name="Pangilinan J."/>
            <person name="Yan J."/>
            <person name="Xiong Y."/>
            <person name="Grigoriev I.V."/>
            <person name="Hibbett D.S."/>
            <person name="Nagy L.G."/>
        </authorList>
    </citation>
    <scope>NUCLEOTIDE SEQUENCE [LARGE SCALE GENOMIC DNA]</scope>
    <source>
        <strain evidence="11 12">SZMC22713</strain>
    </source>
</reference>
<dbReference type="NCBIfam" id="NF003704">
    <property type="entry name" value="PRK05321.1"/>
    <property type="match status" value="1"/>
</dbReference>
<evidence type="ECO:0000256" key="3">
    <source>
        <dbReference type="ARBA" id="ARBA00013236"/>
    </source>
</evidence>
<keyword evidence="6 8" id="KW-0662">Pyridine nucleotide biosynthesis</keyword>
<evidence type="ECO:0000259" key="10">
    <source>
        <dbReference type="Pfam" id="PF17767"/>
    </source>
</evidence>
<keyword evidence="4" id="KW-0597">Phosphoprotein</keyword>
<dbReference type="OrthoDB" id="193380at2759"/>
<comment type="pathway">
    <text evidence="1 8">Cofactor biosynthesis; NAD(+) biosynthesis; nicotinate D-ribonucleotide from nicotinate: step 1/1.</text>
</comment>
<dbReference type="HAMAP" id="MF_00570">
    <property type="entry name" value="NAPRTase"/>
    <property type="match status" value="1"/>
</dbReference>
<gene>
    <name evidence="11" type="ORF">BD410DRAFT_771634</name>
</gene>
<dbReference type="GO" id="GO:0034355">
    <property type="term" value="P:NAD+ biosynthetic process via the salvage pathway"/>
    <property type="evidence" value="ECO:0007669"/>
    <property type="project" value="TreeGrafter"/>
</dbReference>
<dbReference type="AlphaFoldDB" id="A0A4Y7Q296"/>
<dbReference type="NCBIfam" id="TIGR01514">
    <property type="entry name" value="NAPRTase"/>
    <property type="match status" value="1"/>
</dbReference>
<dbReference type="EC" id="6.3.4.21" evidence="3 8"/>
<keyword evidence="11" id="KW-0328">Glycosyltransferase</keyword>
<proteinExistence type="inferred from homology"/>
<dbReference type="Gene3D" id="3.20.140.10">
    <property type="entry name" value="nicotinate phosphoribosyltransferase"/>
    <property type="match status" value="1"/>
</dbReference>
<feature type="domain" description="Nicotinate phosphoribosyltransferase N-terminal" evidence="10">
    <location>
        <begin position="17"/>
        <end position="144"/>
    </location>
</feature>
<evidence type="ECO:0000256" key="6">
    <source>
        <dbReference type="ARBA" id="ARBA00022642"/>
    </source>
</evidence>
<dbReference type="SUPFAM" id="SSF51690">
    <property type="entry name" value="Nicotinate/Quinolinate PRTase C-terminal domain-like"/>
    <property type="match status" value="1"/>
</dbReference>
<evidence type="ECO:0000256" key="7">
    <source>
        <dbReference type="ARBA" id="ARBA00048668"/>
    </source>
</evidence>
<name>A0A4Y7Q296_9AGAM</name>
<keyword evidence="5 8" id="KW-0436">Ligase</keyword>
<comment type="function">
    <text evidence="8">Catalyzes the synthesis of beta-nicotinate D-ribonucleotide from nicotinate and 5-phospho-D-ribose 1-phosphate at the expense of ATP.</text>
</comment>
<feature type="domain" description="Nicotinate/nicotinamide phosphoribosyltransferase" evidence="9">
    <location>
        <begin position="177"/>
        <end position="417"/>
    </location>
</feature>
<dbReference type="InterPro" id="IPR006406">
    <property type="entry name" value="Nic_PRibTrfase"/>
</dbReference>
<dbReference type="STRING" id="50990.A0A4Y7Q296"/>
<dbReference type="Proteomes" id="UP000294933">
    <property type="component" value="Unassembled WGS sequence"/>
</dbReference>
<dbReference type="SUPFAM" id="SSF54675">
    <property type="entry name" value="Nicotinate/Quinolinate PRTase N-terminal domain-like"/>
    <property type="match status" value="1"/>
</dbReference>
<dbReference type="GO" id="GO:0004516">
    <property type="term" value="F:nicotinate phosphoribosyltransferase activity"/>
    <property type="evidence" value="ECO:0007669"/>
    <property type="project" value="UniProtKB-UniRule"/>
</dbReference>
<evidence type="ECO:0000256" key="1">
    <source>
        <dbReference type="ARBA" id="ARBA00004952"/>
    </source>
</evidence>
<dbReference type="PIRSF" id="PIRSF000484">
    <property type="entry name" value="NAPRT"/>
    <property type="match status" value="1"/>
</dbReference>
<evidence type="ECO:0000256" key="4">
    <source>
        <dbReference type="ARBA" id="ARBA00022553"/>
    </source>
</evidence>
<accession>A0A4Y7Q296</accession>
<dbReference type="GO" id="GO:0016757">
    <property type="term" value="F:glycosyltransferase activity"/>
    <property type="evidence" value="ECO:0007669"/>
    <property type="project" value="UniProtKB-KW"/>
</dbReference>
<dbReference type="PANTHER" id="PTHR11098">
    <property type="entry name" value="NICOTINATE PHOSPHORIBOSYLTRANSFERASE"/>
    <property type="match status" value="1"/>
</dbReference>